<dbReference type="PANTHER" id="PTHR34818">
    <property type="entry name" value="PROTEIN BLI-3"/>
    <property type="match status" value="1"/>
</dbReference>
<dbReference type="EMBL" id="JAAAML010000003">
    <property type="protein sequence ID" value="MCO6410313.1"/>
    <property type="molecule type" value="Genomic_DNA"/>
</dbReference>
<dbReference type="Pfam" id="PF16242">
    <property type="entry name" value="Pyrid_ox_like"/>
    <property type="match status" value="1"/>
</dbReference>
<proteinExistence type="predicted"/>
<gene>
    <name evidence="2" type="ORF">GTW23_19205</name>
</gene>
<dbReference type="SUPFAM" id="SSF50475">
    <property type="entry name" value="FMN-binding split barrel"/>
    <property type="match status" value="1"/>
</dbReference>
<dbReference type="InterPro" id="IPR012349">
    <property type="entry name" value="Split_barrel_FMN-bd"/>
</dbReference>
<evidence type="ECO:0000259" key="1">
    <source>
        <dbReference type="Pfam" id="PF16242"/>
    </source>
</evidence>
<comment type="caution">
    <text evidence="2">The sequence shown here is derived from an EMBL/GenBank/DDBJ whole genome shotgun (WGS) entry which is preliminary data.</text>
</comment>
<accession>A0ABT1CVT3</accession>
<dbReference type="Proteomes" id="UP001320715">
    <property type="component" value="Unassembled WGS sequence"/>
</dbReference>
<dbReference type="InterPro" id="IPR038725">
    <property type="entry name" value="YdaG_split_barrel_FMN-bd"/>
</dbReference>
<reference evidence="2 3" key="1">
    <citation type="submission" date="2020-01" db="EMBL/GenBank/DDBJ databases">
        <title>Genomes of bacteria type strains.</title>
        <authorList>
            <person name="Chen J."/>
            <person name="Zhu S."/>
            <person name="Yang J."/>
        </authorList>
    </citation>
    <scope>NUCLEOTIDE SEQUENCE [LARGE SCALE GENOMIC DNA]</scope>
    <source>
        <strain evidence="2 3">DSM 16655</strain>
    </source>
</reference>
<keyword evidence="3" id="KW-1185">Reference proteome</keyword>
<dbReference type="RefSeq" id="WP_252916929.1">
    <property type="nucleotide sequence ID" value="NZ_JAAAML010000003.1"/>
</dbReference>
<protein>
    <submittedName>
        <fullName evidence="2">Pyridoxamine 5'-phosphate oxidase family protein</fullName>
    </submittedName>
</protein>
<organism evidence="2 3">
    <name type="scientific">Hoeflea alexandrii</name>
    <dbReference type="NCBI Taxonomy" id="288436"/>
    <lineage>
        <taxon>Bacteria</taxon>
        <taxon>Pseudomonadati</taxon>
        <taxon>Pseudomonadota</taxon>
        <taxon>Alphaproteobacteria</taxon>
        <taxon>Hyphomicrobiales</taxon>
        <taxon>Rhizobiaceae</taxon>
        <taxon>Hoeflea</taxon>
    </lineage>
</organism>
<feature type="domain" description="General stress protein FMN-binding split barrel" evidence="1">
    <location>
        <begin position="11"/>
        <end position="158"/>
    </location>
</feature>
<dbReference type="InterPro" id="IPR052917">
    <property type="entry name" value="Stress-Dev_Protein"/>
</dbReference>
<name>A0ABT1CVT3_9HYPH</name>
<dbReference type="PANTHER" id="PTHR34818:SF1">
    <property type="entry name" value="PROTEIN BLI-3"/>
    <property type="match status" value="1"/>
</dbReference>
<dbReference type="Gene3D" id="2.30.110.10">
    <property type="entry name" value="Electron Transport, Fmn-binding Protein, Chain A"/>
    <property type="match status" value="1"/>
</dbReference>
<evidence type="ECO:0000313" key="3">
    <source>
        <dbReference type="Proteomes" id="UP001320715"/>
    </source>
</evidence>
<evidence type="ECO:0000313" key="2">
    <source>
        <dbReference type="EMBL" id="MCO6410313.1"/>
    </source>
</evidence>
<sequence length="178" mass="19700">MADLHKTRHEPIKQLFEILDDTHAVMAGLEKPGHGMQPMAPQVDEDRRGIWFYAKRDSEMGSAIASQQPTRGRICAISPDHDYHACISGTMSEETDRSMIDAFWSPAVAAWFEDGKEDTNLIMLRFDASEADVWASSGSGIRFAWEIAKANVTDEEPDVGEKTHLVFPPVAPASQAAQ</sequence>